<dbReference type="PANTHER" id="PTHR11920:SF335">
    <property type="entry name" value="GUANYLATE CYCLASE"/>
    <property type="match status" value="1"/>
</dbReference>
<evidence type="ECO:0000256" key="4">
    <source>
        <dbReference type="ARBA" id="ARBA00022989"/>
    </source>
</evidence>
<gene>
    <name evidence="11" type="ORF">ACHAXA_000088</name>
</gene>
<proteinExistence type="inferred from homology"/>
<protein>
    <recommendedName>
        <fullName evidence="10">Guanylate cyclase domain-containing protein</fullName>
    </recommendedName>
</protein>
<evidence type="ECO:0000256" key="5">
    <source>
        <dbReference type="ARBA" id="ARBA00023136"/>
    </source>
</evidence>
<dbReference type="Proteomes" id="UP001530377">
    <property type="component" value="Unassembled WGS sequence"/>
</dbReference>
<dbReference type="GO" id="GO:0016829">
    <property type="term" value="F:lyase activity"/>
    <property type="evidence" value="ECO:0007669"/>
    <property type="project" value="UniProtKB-KW"/>
</dbReference>
<comment type="subcellular location">
    <subcellularLocation>
        <location evidence="1">Membrane</location>
    </subcellularLocation>
</comment>
<feature type="domain" description="Guanylate cyclase" evidence="10">
    <location>
        <begin position="472"/>
        <end position="616"/>
    </location>
</feature>
<evidence type="ECO:0000256" key="9">
    <source>
        <dbReference type="SAM" id="Phobius"/>
    </source>
</evidence>
<evidence type="ECO:0000313" key="12">
    <source>
        <dbReference type="Proteomes" id="UP001530377"/>
    </source>
</evidence>
<evidence type="ECO:0000259" key="10">
    <source>
        <dbReference type="PROSITE" id="PS50125"/>
    </source>
</evidence>
<feature type="transmembrane region" description="Helical" evidence="9">
    <location>
        <begin position="227"/>
        <end position="246"/>
    </location>
</feature>
<name>A0ABD3RW60_9STRA</name>
<feature type="transmembrane region" description="Helical" evidence="9">
    <location>
        <begin position="339"/>
        <end position="358"/>
    </location>
</feature>
<keyword evidence="5 9" id="KW-0472">Membrane</keyword>
<dbReference type="InterPro" id="IPR050401">
    <property type="entry name" value="Cyclic_nucleotide_synthase"/>
</dbReference>
<feature type="transmembrane region" description="Helical" evidence="9">
    <location>
        <begin position="289"/>
        <end position="309"/>
    </location>
</feature>
<dbReference type="GO" id="GO:0016020">
    <property type="term" value="C:membrane"/>
    <property type="evidence" value="ECO:0007669"/>
    <property type="project" value="UniProtKB-SubCell"/>
</dbReference>
<feature type="transmembrane region" description="Helical" evidence="9">
    <location>
        <begin position="258"/>
        <end position="277"/>
    </location>
</feature>
<dbReference type="InterPro" id="IPR029787">
    <property type="entry name" value="Nucleotide_cyclase"/>
</dbReference>
<keyword evidence="3" id="KW-0547">Nucleotide-binding</keyword>
<comment type="similarity">
    <text evidence="7">Belongs to the adenylyl cyclase class-4/guanylyl cyclase family.</text>
</comment>
<evidence type="ECO:0000256" key="8">
    <source>
        <dbReference type="SAM" id="MobiDB-lite"/>
    </source>
</evidence>
<feature type="region of interest" description="Disordered" evidence="8">
    <location>
        <begin position="9"/>
        <end position="28"/>
    </location>
</feature>
<keyword evidence="6 7" id="KW-0456">Lyase</keyword>
<feature type="compositionally biased region" description="Acidic residues" evidence="8">
    <location>
        <begin position="13"/>
        <end position="27"/>
    </location>
</feature>
<dbReference type="Pfam" id="PF00211">
    <property type="entry name" value="Guanylate_cyc"/>
    <property type="match status" value="1"/>
</dbReference>
<evidence type="ECO:0000256" key="2">
    <source>
        <dbReference type="ARBA" id="ARBA00022692"/>
    </source>
</evidence>
<reference evidence="11 12" key="1">
    <citation type="submission" date="2024-10" db="EMBL/GenBank/DDBJ databases">
        <title>Updated reference genomes for cyclostephanoid diatoms.</title>
        <authorList>
            <person name="Roberts W.R."/>
            <person name="Alverson A.J."/>
        </authorList>
    </citation>
    <scope>NUCLEOTIDE SEQUENCE [LARGE SCALE GENOMIC DNA]</scope>
    <source>
        <strain evidence="11 12">AJA228-03</strain>
    </source>
</reference>
<evidence type="ECO:0000256" key="7">
    <source>
        <dbReference type="RuleBase" id="RU000405"/>
    </source>
</evidence>
<feature type="compositionally biased region" description="Gly residues" evidence="8">
    <location>
        <begin position="92"/>
        <end position="102"/>
    </location>
</feature>
<feature type="transmembrane region" description="Helical" evidence="9">
    <location>
        <begin position="315"/>
        <end position="332"/>
    </location>
</feature>
<keyword evidence="12" id="KW-1185">Reference proteome</keyword>
<dbReference type="PROSITE" id="PS00452">
    <property type="entry name" value="GUANYLATE_CYCLASE_1"/>
    <property type="match status" value="1"/>
</dbReference>
<dbReference type="InterPro" id="IPR018297">
    <property type="entry name" value="A/G_cyclase_CS"/>
</dbReference>
<evidence type="ECO:0000313" key="11">
    <source>
        <dbReference type="EMBL" id="KAL3816438.1"/>
    </source>
</evidence>
<dbReference type="SUPFAM" id="SSF55073">
    <property type="entry name" value="Nucleotide cyclase"/>
    <property type="match status" value="1"/>
</dbReference>
<keyword evidence="4 9" id="KW-1133">Transmembrane helix</keyword>
<dbReference type="CDD" id="cd07302">
    <property type="entry name" value="CHD"/>
    <property type="match status" value="1"/>
</dbReference>
<feature type="region of interest" description="Disordered" evidence="8">
    <location>
        <begin position="86"/>
        <end position="165"/>
    </location>
</feature>
<evidence type="ECO:0000256" key="3">
    <source>
        <dbReference type="ARBA" id="ARBA00022741"/>
    </source>
</evidence>
<dbReference type="InterPro" id="IPR001054">
    <property type="entry name" value="A/G_cyclase"/>
</dbReference>
<sequence length="677" mass="73654">MNVVRCNSLGSIVEDDDDEDHDDDETNDNVVRSLIVDDGRRRDDVDDAAGPIDKNAEGCSIAASSVGLDEPRVRYGNSSTRGIGVSSPLFSGGLGGSEGGGVPRQRRVPVTSRNSTTTIVPPPRSCSSSLSDAPSRSTRRGSWCPRGSANDGRSSPPPSISRRDSHDIRQDALSYMQMDGTLQSLSNMDNIENERNHRLTQTLWTRLAEGASPPDTPMKELIRRSTFLAISTMTVGAGVLWSLMYVCLGEYTAALMPIMYSACMGSILIACICRPESSCDVEDGRGYDLFVNAQLGLILLLPFAVHVALGGLEKSGGVMLWSFMSPVGAAFFRSTSEGLRWYWLYMSITVVLLTRAFWEVEGGDNYGMTKVVGGEEDDDPGGGTLGEVAYFVSGDPSSSSSSSSETIRKLYFLMNIIGVKCVVFAAVYLFARELETEYAKSEEMLLNILPRSIMKRIKRGEFPIVDHVSDVTILFADLVGFTKASTELHPNFLIGLFLRDIFQTFDELAYKHGLEKIKTIGDAYMVVGGLVHGEKLSSHSHLQSADYQKQKPHATNIMLFGVDCFKALRRINGKYNLAFELRIGVHTGPVVAGVLGLKRFAYDVWGDTVNTASRMESNGVPGLIHLSSDMHQAVGSMRNIFDFTCCGEINIKGKGVMTTYLARVLDDGEGGGGEAGM</sequence>
<organism evidence="11 12">
    <name type="scientific">Cyclostephanos tholiformis</name>
    <dbReference type="NCBI Taxonomy" id="382380"/>
    <lineage>
        <taxon>Eukaryota</taxon>
        <taxon>Sar</taxon>
        <taxon>Stramenopiles</taxon>
        <taxon>Ochrophyta</taxon>
        <taxon>Bacillariophyta</taxon>
        <taxon>Coscinodiscophyceae</taxon>
        <taxon>Thalassiosirophycidae</taxon>
        <taxon>Stephanodiscales</taxon>
        <taxon>Stephanodiscaceae</taxon>
        <taxon>Cyclostephanos</taxon>
    </lineage>
</organism>
<dbReference type="PANTHER" id="PTHR11920">
    <property type="entry name" value="GUANYLYL CYCLASE"/>
    <property type="match status" value="1"/>
</dbReference>
<evidence type="ECO:0000256" key="1">
    <source>
        <dbReference type="ARBA" id="ARBA00004370"/>
    </source>
</evidence>
<accession>A0ABD3RW60</accession>
<dbReference type="PROSITE" id="PS50125">
    <property type="entry name" value="GUANYLATE_CYCLASE_2"/>
    <property type="match status" value="1"/>
</dbReference>
<evidence type="ECO:0000256" key="6">
    <source>
        <dbReference type="ARBA" id="ARBA00023239"/>
    </source>
</evidence>
<dbReference type="EMBL" id="JALLPB020000149">
    <property type="protein sequence ID" value="KAL3816438.1"/>
    <property type="molecule type" value="Genomic_DNA"/>
</dbReference>
<feature type="transmembrane region" description="Helical" evidence="9">
    <location>
        <begin position="410"/>
        <end position="431"/>
    </location>
</feature>
<keyword evidence="2 9" id="KW-0812">Transmembrane</keyword>
<feature type="compositionally biased region" description="Polar residues" evidence="8">
    <location>
        <begin position="111"/>
        <end position="136"/>
    </location>
</feature>
<dbReference type="SMART" id="SM00044">
    <property type="entry name" value="CYCc"/>
    <property type="match status" value="1"/>
</dbReference>
<dbReference type="AlphaFoldDB" id="A0ABD3RW60"/>
<dbReference type="GO" id="GO:0000166">
    <property type="term" value="F:nucleotide binding"/>
    <property type="evidence" value="ECO:0007669"/>
    <property type="project" value="UniProtKB-KW"/>
</dbReference>
<dbReference type="Gene3D" id="3.30.70.1230">
    <property type="entry name" value="Nucleotide cyclase"/>
    <property type="match status" value="1"/>
</dbReference>
<comment type="caution">
    <text evidence="11">The sequence shown here is derived from an EMBL/GenBank/DDBJ whole genome shotgun (WGS) entry which is preliminary data.</text>
</comment>